<evidence type="ECO:0000256" key="5">
    <source>
        <dbReference type="RuleBase" id="RU003560"/>
    </source>
</evidence>
<evidence type="ECO:0000313" key="6">
    <source>
        <dbReference type="EMBL" id="RRB11730.1"/>
    </source>
</evidence>
<keyword evidence="3 6" id="KW-0808">Transferase</keyword>
<keyword evidence="7" id="KW-1185">Reference proteome</keyword>
<dbReference type="Pfam" id="PF00202">
    <property type="entry name" value="Aminotran_3"/>
    <property type="match status" value="1"/>
</dbReference>
<dbReference type="FunFam" id="3.40.640.10:FF:000100">
    <property type="entry name" value="Putative acetylornithine aminotransferase"/>
    <property type="match status" value="1"/>
</dbReference>
<gene>
    <name evidence="6" type="ORF">EHT87_25010</name>
</gene>
<dbReference type="CDD" id="cd00610">
    <property type="entry name" value="OAT_like"/>
    <property type="match status" value="1"/>
</dbReference>
<keyword evidence="2 6" id="KW-0032">Aminotransferase</keyword>
<keyword evidence="4 5" id="KW-0663">Pyridoxal phosphate</keyword>
<comment type="similarity">
    <text evidence="5">Belongs to the class-III pyridoxal-phosphate-dependent aminotransferase family.</text>
</comment>
<dbReference type="GO" id="GO:0030170">
    <property type="term" value="F:pyridoxal phosphate binding"/>
    <property type="evidence" value="ECO:0007669"/>
    <property type="project" value="InterPro"/>
</dbReference>
<reference evidence="6 7" key="1">
    <citation type="submission" date="2018-11" db="EMBL/GenBank/DDBJ databases">
        <authorList>
            <person name="Zhou Z."/>
            <person name="Wang G."/>
        </authorList>
    </citation>
    <scope>NUCLEOTIDE SEQUENCE [LARGE SCALE GENOMIC DNA]</scope>
    <source>
        <strain evidence="6 7">KCTC42998</strain>
    </source>
</reference>
<evidence type="ECO:0000256" key="1">
    <source>
        <dbReference type="ARBA" id="ARBA00001933"/>
    </source>
</evidence>
<sequence>MLFNVYPLYDIEPIRAQGSYLWDTKGDRYLDLYGGHAVISVGHTHPKYVRALTEQLNRISFYSNSVRIRQQEELAEKLSLMAGYPDYALFLCNSGAEANENALKLASFHTGRKKVVAFTKSFHGRTAGAVAVTDNPAIVAPINYNDHVSFLPFNDIAAAQAGITDEICTVIIEGIQGVGGIQVATDEFLQALRQKCDETGTILILDGVQCGYGRSGKFFSHQFSGITPDLITMAKGMGNGFPIGGVLISPKFKATYGLLGTTFGGNHLACTAGIAVLDIMQEEGLIENAAQIGDYIMDGVRQIGGYKDLRGRGLMIGIEYDFPVDSLRNSLLFEHRIFTGVAGKNTIRLLPSLALGRVEVDLFLEALSKEVRVIS</sequence>
<dbReference type="Gene3D" id="3.40.640.10">
    <property type="entry name" value="Type I PLP-dependent aspartate aminotransferase-like (Major domain)"/>
    <property type="match status" value="1"/>
</dbReference>
<dbReference type="OrthoDB" id="9807885at2"/>
<dbReference type="GO" id="GO:0042802">
    <property type="term" value="F:identical protein binding"/>
    <property type="evidence" value="ECO:0007669"/>
    <property type="project" value="TreeGrafter"/>
</dbReference>
<evidence type="ECO:0000313" key="7">
    <source>
        <dbReference type="Proteomes" id="UP000274271"/>
    </source>
</evidence>
<comment type="cofactor">
    <cofactor evidence="1">
        <name>pyridoxal 5'-phosphate</name>
        <dbReference type="ChEBI" id="CHEBI:597326"/>
    </cofactor>
</comment>
<dbReference type="InterPro" id="IPR015421">
    <property type="entry name" value="PyrdxlP-dep_Trfase_major"/>
</dbReference>
<evidence type="ECO:0000256" key="2">
    <source>
        <dbReference type="ARBA" id="ARBA00022576"/>
    </source>
</evidence>
<dbReference type="Gene3D" id="3.90.1150.10">
    <property type="entry name" value="Aspartate Aminotransferase, domain 1"/>
    <property type="match status" value="1"/>
</dbReference>
<proteinExistence type="inferred from homology"/>
<dbReference type="PANTHER" id="PTHR11986:SF79">
    <property type="entry name" value="ACETYLORNITHINE AMINOTRANSFERASE, MITOCHONDRIAL"/>
    <property type="match status" value="1"/>
</dbReference>
<dbReference type="InterPro" id="IPR015424">
    <property type="entry name" value="PyrdxlP-dep_Trfase"/>
</dbReference>
<dbReference type="InterPro" id="IPR015422">
    <property type="entry name" value="PyrdxlP-dep_Trfase_small"/>
</dbReference>
<dbReference type="EMBL" id="RQJP01000005">
    <property type="protein sequence ID" value="RRB11730.1"/>
    <property type="molecule type" value="Genomic_DNA"/>
</dbReference>
<accession>A0A3P1CET6</accession>
<protein>
    <submittedName>
        <fullName evidence="6">Aminotransferase class III-fold pyridoxal phosphate-dependent enzyme</fullName>
    </submittedName>
</protein>
<comment type="caution">
    <text evidence="6">The sequence shown here is derived from an EMBL/GenBank/DDBJ whole genome shotgun (WGS) entry which is preliminary data.</text>
</comment>
<organism evidence="6 7">
    <name type="scientific">Larkinella knui</name>
    <dbReference type="NCBI Taxonomy" id="2025310"/>
    <lineage>
        <taxon>Bacteria</taxon>
        <taxon>Pseudomonadati</taxon>
        <taxon>Bacteroidota</taxon>
        <taxon>Cytophagia</taxon>
        <taxon>Cytophagales</taxon>
        <taxon>Spirosomataceae</taxon>
        <taxon>Larkinella</taxon>
    </lineage>
</organism>
<dbReference type="InterPro" id="IPR005814">
    <property type="entry name" value="Aminotrans_3"/>
</dbReference>
<evidence type="ECO:0000256" key="3">
    <source>
        <dbReference type="ARBA" id="ARBA00022679"/>
    </source>
</evidence>
<dbReference type="AlphaFoldDB" id="A0A3P1CET6"/>
<dbReference type="PIRSF" id="PIRSF000521">
    <property type="entry name" value="Transaminase_4ab_Lys_Orn"/>
    <property type="match status" value="1"/>
</dbReference>
<dbReference type="InterPro" id="IPR050103">
    <property type="entry name" value="Class-III_PLP-dep_AT"/>
</dbReference>
<dbReference type="GO" id="GO:0008483">
    <property type="term" value="F:transaminase activity"/>
    <property type="evidence" value="ECO:0007669"/>
    <property type="project" value="UniProtKB-KW"/>
</dbReference>
<dbReference type="Proteomes" id="UP000274271">
    <property type="component" value="Unassembled WGS sequence"/>
</dbReference>
<dbReference type="RefSeq" id="WP_124909397.1">
    <property type="nucleotide sequence ID" value="NZ_RQJP01000005.1"/>
</dbReference>
<evidence type="ECO:0000256" key="4">
    <source>
        <dbReference type="ARBA" id="ARBA00022898"/>
    </source>
</evidence>
<dbReference type="PANTHER" id="PTHR11986">
    <property type="entry name" value="AMINOTRANSFERASE CLASS III"/>
    <property type="match status" value="1"/>
</dbReference>
<name>A0A3P1CET6_9BACT</name>
<dbReference type="SUPFAM" id="SSF53383">
    <property type="entry name" value="PLP-dependent transferases"/>
    <property type="match status" value="1"/>
</dbReference>